<keyword evidence="4" id="KW-1185">Reference proteome</keyword>
<dbReference type="PANTHER" id="PTHR42923:SF3">
    <property type="entry name" value="PROTOPORPHYRINOGEN OXIDASE"/>
    <property type="match status" value="1"/>
</dbReference>
<name>A0A7G1KLB0_9NOCA</name>
<evidence type="ECO:0000313" key="3">
    <source>
        <dbReference type="EMBL" id="BCK54769.1"/>
    </source>
</evidence>
<accession>A0A7G1KLB0</accession>
<dbReference type="Pfam" id="PF01593">
    <property type="entry name" value="Amino_oxidase"/>
    <property type="match status" value="2"/>
</dbReference>
<dbReference type="PANTHER" id="PTHR42923">
    <property type="entry name" value="PROTOPORPHYRINOGEN OXIDASE"/>
    <property type="match status" value="1"/>
</dbReference>
<dbReference type="InterPro" id="IPR002937">
    <property type="entry name" value="Amino_oxidase"/>
</dbReference>
<feature type="domain" description="Amine oxidase" evidence="2">
    <location>
        <begin position="319"/>
        <end position="510"/>
    </location>
</feature>
<evidence type="ECO:0000313" key="4">
    <source>
        <dbReference type="Proteomes" id="UP000516173"/>
    </source>
</evidence>
<dbReference type="SUPFAM" id="SSF54373">
    <property type="entry name" value="FAD-linked reductases, C-terminal domain"/>
    <property type="match status" value="1"/>
</dbReference>
<dbReference type="EMBL" id="AP023396">
    <property type="protein sequence ID" value="BCK54769.1"/>
    <property type="molecule type" value="Genomic_DNA"/>
</dbReference>
<dbReference type="RefSeq" id="WP_187687978.1">
    <property type="nucleotide sequence ID" value="NZ_AP023396.1"/>
</dbReference>
<dbReference type="GeneID" id="80347094"/>
<dbReference type="InterPro" id="IPR036188">
    <property type="entry name" value="FAD/NAD-bd_sf"/>
</dbReference>
<dbReference type="Proteomes" id="UP000516173">
    <property type="component" value="Chromosome"/>
</dbReference>
<dbReference type="KEGG" id="nwl:NWFMUON74_25410"/>
<evidence type="ECO:0000259" key="2">
    <source>
        <dbReference type="Pfam" id="PF01593"/>
    </source>
</evidence>
<gene>
    <name evidence="3" type="primary">hemG</name>
    <name evidence="3" type="ORF">NWFMUON74_25410</name>
</gene>
<reference evidence="3 4" key="1">
    <citation type="submission" date="2020-08" db="EMBL/GenBank/DDBJ databases">
        <title>Genome Sequencing of Nocardia wallacei strain FMUON74 and assembly.</title>
        <authorList>
            <person name="Toyokawa M."/>
            <person name="Uesaka K."/>
        </authorList>
    </citation>
    <scope>NUCLEOTIDE SEQUENCE [LARGE SCALE GENOMIC DNA]</scope>
    <source>
        <strain evidence="3 4">FMUON74</strain>
    </source>
</reference>
<evidence type="ECO:0000256" key="1">
    <source>
        <dbReference type="SAM" id="MobiDB-lite"/>
    </source>
</evidence>
<dbReference type="SUPFAM" id="SSF51905">
    <property type="entry name" value="FAD/NAD(P)-binding domain"/>
    <property type="match status" value="1"/>
</dbReference>
<feature type="domain" description="Amine oxidase" evidence="2">
    <location>
        <begin position="10"/>
        <end position="258"/>
    </location>
</feature>
<sequence>MRIAVVGAGISGLVAAYRLRKALGPKLELVLLERSERIGGILRTDDIAGEPVDLGAEAFVGRRPEIPALLGELGLADQLVYPAGKRPLIWSGAAAHPLPERTLMGIPAGPDALAGLVDEATLAWIADEPARPLDWVPGGDMAVGELVAARLGEQVVRRSVDPLLGGVYAGLANSIGVRAALPTLAAALDAGAASLSQAVADALPPPSTAPVFGGIRDGYRVLLEALLKAAAPRLETGCAPAQLTRTAHGWRLDLVDEQGTAGKLGTAGKVGTAAELGPAGQVGAAGERGPAGQVGAAGERGATRQRGAAGELNTVGELGMVGELDAVVLATPAPVTASLLRGVAPAAAAAMVGIELSSSAVVALALPPDTPLPDNSGILVATGEPLRAKAFTLSSRKWPHLAARDVALVRASFGRFGDDSLLSWSDDDLIAAAATDLSTVTGIPITPITARVQRWHGGLPQYAPGHLDRVAAIEAGLADLPGLAIAGAYLHGVGVPACAASGTAAAEAVLADLTRL</sequence>
<protein>
    <submittedName>
        <fullName evidence="3">Protoporphyrinogen oxidase</fullName>
    </submittedName>
</protein>
<dbReference type="Gene3D" id="3.50.50.60">
    <property type="entry name" value="FAD/NAD(P)-binding domain"/>
    <property type="match status" value="2"/>
</dbReference>
<organism evidence="3 4">
    <name type="scientific">Nocardia wallacei</name>
    <dbReference type="NCBI Taxonomy" id="480035"/>
    <lineage>
        <taxon>Bacteria</taxon>
        <taxon>Bacillati</taxon>
        <taxon>Actinomycetota</taxon>
        <taxon>Actinomycetes</taxon>
        <taxon>Mycobacteriales</taxon>
        <taxon>Nocardiaceae</taxon>
        <taxon>Nocardia</taxon>
    </lineage>
</organism>
<dbReference type="GO" id="GO:0016491">
    <property type="term" value="F:oxidoreductase activity"/>
    <property type="evidence" value="ECO:0007669"/>
    <property type="project" value="InterPro"/>
</dbReference>
<feature type="region of interest" description="Disordered" evidence="1">
    <location>
        <begin position="282"/>
        <end position="305"/>
    </location>
</feature>
<dbReference type="InterPro" id="IPR050464">
    <property type="entry name" value="Zeta_carotene_desat/Oxidored"/>
</dbReference>
<proteinExistence type="predicted"/>
<dbReference type="AlphaFoldDB" id="A0A7G1KLB0"/>